<dbReference type="AlphaFoldDB" id="A0A9W8Q5U9"/>
<evidence type="ECO:0000313" key="4">
    <source>
        <dbReference type="Proteomes" id="UP001144673"/>
    </source>
</evidence>
<dbReference type="Proteomes" id="UP001144673">
    <property type="component" value="Chromosome 3"/>
</dbReference>
<evidence type="ECO:0000313" key="3">
    <source>
        <dbReference type="EMBL" id="KAJ4147707.1"/>
    </source>
</evidence>
<dbReference type="GO" id="GO:0019290">
    <property type="term" value="P:siderophore biosynthetic process"/>
    <property type="evidence" value="ECO:0007669"/>
    <property type="project" value="InterPro"/>
</dbReference>
<dbReference type="PANTHER" id="PTHR31438:SF6">
    <property type="entry name" value="BIOSYNTHESIS ACETYLASE ACEI, PUTATIVE (AFU_ORTHOLOGUE AFUA_3G03400)-RELATED"/>
    <property type="match status" value="1"/>
</dbReference>
<keyword evidence="4" id="KW-1185">Reference proteome</keyword>
<dbReference type="Pfam" id="PF13523">
    <property type="entry name" value="Acetyltransf_8"/>
    <property type="match status" value="1"/>
</dbReference>
<evidence type="ECO:0000259" key="2">
    <source>
        <dbReference type="SMART" id="SM01006"/>
    </source>
</evidence>
<dbReference type="PANTHER" id="PTHR31438">
    <property type="entry name" value="LYSINE N-ACYLTRANSFERASE C17G9.06C-RELATED"/>
    <property type="match status" value="1"/>
</dbReference>
<proteinExistence type="inferred from homology"/>
<accession>A0A9W8Q5U9</accession>
<dbReference type="InterPro" id="IPR016181">
    <property type="entry name" value="Acyl_CoA_acyltransferase"/>
</dbReference>
<evidence type="ECO:0000256" key="1">
    <source>
        <dbReference type="ARBA" id="ARBA00009893"/>
    </source>
</evidence>
<dbReference type="SMART" id="SM01006">
    <property type="entry name" value="AlcB"/>
    <property type="match status" value="1"/>
</dbReference>
<name>A0A9W8Q5U9_AKAMU</name>
<dbReference type="Gene3D" id="3.40.630.30">
    <property type="match status" value="1"/>
</dbReference>
<protein>
    <recommendedName>
        <fullName evidence="2">Acyltransferase MbtK/IucB-like conserved domain-containing protein</fullName>
    </recommendedName>
</protein>
<sequence length="461" mass="52376">MVNSMQATDNRIQPVPAASNCSLVKLPHPFLTAYQVRSVPGKGQNTLHLEFVNQPENGTPLSEPLHNSSLFWIEPTKLPNSEQPPSNDNSAWSRARRYHSTTFEWTTGASAPSLGQIWNVIHAIFLYHPTFEGFRLELSGAQASTVRYELLATGLAISHPVSKSGQPAARTTVDPWFVEEIVILRSAFWQGAASPTGPRPIWAVGLGSEGPSRQSLSQYPSMPMNYQITNQFPEQPVYTRHPTRQPKPYPGSIVYSRYIPDLDEHFSLEAIDWKDETHLALFNKWQNDPRVAAGWNETGTLDEHREYLRKLHFDPHVLCLFGRFDDSRFAYYELYWSKEDHYGAHYNAGDYDRGRHSLVGDASFRGSLRVNAWYSSCIHYCFLDDFRTVNVVGEPKATGATILSYENAQGLVIDKYVDLGHKRSVHSACSREKWFQLCPLFWDGRERPLESADRAAWNAKL</sequence>
<reference evidence="3" key="1">
    <citation type="journal article" date="2023" name="Access Microbiol">
        <title>De-novo genome assembly for Akanthomyces muscarius, a biocontrol agent of insect agricultural pests.</title>
        <authorList>
            <person name="Erdos Z."/>
            <person name="Studholme D.J."/>
            <person name="Raymond B."/>
            <person name="Sharma M."/>
        </authorList>
    </citation>
    <scope>NUCLEOTIDE SEQUENCE</scope>
    <source>
        <strain evidence="3">Ve6</strain>
    </source>
</reference>
<dbReference type="EMBL" id="JAJHUN010000010">
    <property type="protein sequence ID" value="KAJ4147707.1"/>
    <property type="molecule type" value="Genomic_DNA"/>
</dbReference>
<dbReference type="FunFam" id="3.40.630.30:FF:000080">
    <property type="entry name" value="Siderophore biosynthesis acetylase AceI, putative"/>
    <property type="match status" value="1"/>
</dbReference>
<gene>
    <name evidence="3" type="ORF">LMH87_002215</name>
</gene>
<dbReference type="InterPro" id="IPR019432">
    <property type="entry name" value="Acyltransferase_MbtK/IucB-like"/>
</dbReference>
<comment type="similarity">
    <text evidence="1">Belongs to the lysine N-acyltransferase MbtK family.</text>
</comment>
<dbReference type="GO" id="GO:0016410">
    <property type="term" value="F:N-acyltransferase activity"/>
    <property type="evidence" value="ECO:0007669"/>
    <property type="project" value="TreeGrafter"/>
</dbReference>
<dbReference type="KEGG" id="amus:LMH87_002215"/>
<dbReference type="SUPFAM" id="SSF55729">
    <property type="entry name" value="Acyl-CoA N-acyltransferases (Nat)"/>
    <property type="match status" value="1"/>
</dbReference>
<feature type="domain" description="Acyltransferase MbtK/IucB-like conserved" evidence="2">
    <location>
        <begin position="269"/>
        <end position="318"/>
    </location>
</feature>
<comment type="caution">
    <text evidence="3">The sequence shown here is derived from an EMBL/GenBank/DDBJ whole genome shotgun (WGS) entry which is preliminary data.</text>
</comment>
<dbReference type="GeneID" id="80889374"/>
<organism evidence="3 4">
    <name type="scientific">Akanthomyces muscarius</name>
    <name type="common">Entomopathogenic fungus</name>
    <name type="synonym">Lecanicillium muscarium</name>
    <dbReference type="NCBI Taxonomy" id="2231603"/>
    <lineage>
        <taxon>Eukaryota</taxon>
        <taxon>Fungi</taxon>
        <taxon>Dikarya</taxon>
        <taxon>Ascomycota</taxon>
        <taxon>Pezizomycotina</taxon>
        <taxon>Sordariomycetes</taxon>
        <taxon>Hypocreomycetidae</taxon>
        <taxon>Hypocreales</taxon>
        <taxon>Cordycipitaceae</taxon>
        <taxon>Akanthomyces</taxon>
    </lineage>
</organism>
<dbReference type="RefSeq" id="XP_056050648.1">
    <property type="nucleotide sequence ID" value="XM_056193630.1"/>
</dbReference>